<dbReference type="Pfam" id="PF13954">
    <property type="entry name" value="PapC_N"/>
    <property type="match status" value="1"/>
</dbReference>
<dbReference type="PANTHER" id="PTHR30451">
    <property type="entry name" value="OUTER MEMBRANE USHER PROTEIN"/>
    <property type="match status" value="1"/>
</dbReference>
<keyword evidence="3" id="KW-0813">Transport</keyword>
<keyword evidence="6" id="KW-0812">Transmembrane</keyword>
<dbReference type="Gene3D" id="2.60.40.2610">
    <property type="entry name" value="Outer membrane usher protein FimD, plug domain"/>
    <property type="match status" value="1"/>
</dbReference>
<evidence type="ECO:0000313" key="12">
    <source>
        <dbReference type="Proteomes" id="UP000064715"/>
    </source>
</evidence>
<accession>A0A0X4ELH5</accession>
<dbReference type="Gene3D" id="2.60.40.2070">
    <property type="match status" value="1"/>
</dbReference>
<keyword evidence="5" id="KW-1029">Fimbrium biogenesis</keyword>
<keyword evidence="9" id="KW-0998">Cell outer membrane</keyword>
<dbReference type="OrthoDB" id="6554712at2"/>
<evidence type="ECO:0000256" key="7">
    <source>
        <dbReference type="ARBA" id="ARBA00022729"/>
    </source>
</evidence>
<dbReference type="InterPro" id="IPR037224">
    <property type="entry name" value="PapC_N_sf"/>
</dbReference>
<evidence type="ECO:0000259" key="10">
    <source>
        <dbReference type="Pfam" id="PF13954"/>
    </source>
</evidence>
<evidence type="ECO:0000256" key="4">
    <source>
        <dbReference type="ARBA" id="ARBA00022452"/>
    </source>
</evidence>
<name>A0A0X4ELH5_9ENTR</name>
<evidence type="ECO:0000313" key="11">
    <source>
        <dbReference type="EMBL" id="KUQ82488.1"/>
    </source>
</evidence>
<dbReference type="GO" id="GO:0015473">
    <property type="term" value="F:fimbrial usher porin activity"/>
    <property type="evidence" value="ECO:0007669"/>
    <property type="project" value="InterPro"/>
</dbReference>
<evidence type="ECO:0000256" key="5">
    <source>
        <dbReference type="ARBA" id="ARBA00022558"/>
    </source>
</evidence>
<keyword evidence="12" id="KW-1185">Reference proteome</keyword>
<dbReference type="Gene3D" id="2.60.40.3110">
    <property type="match status" value="1"/>
</dbReference>
<dbReference type="InterPro" id="IPR000015">
    <property type="entry name" value="Fimb_usher"/>
</dbReference>
<dbReference type="InterPro" id="IPR025885">
    <property type="entry name" value="PapC_N"/>
</dbReference>
<evidence type="ECO:0000256" key="6">
    <source>
        <dbReference type="ARBA" id="ARBA00022692"/>
    </source>
</evidence>
<evidence type="ECO:0000256" key="1">
    <source>
        <dbReference type="ARBA" id="ARBA00004571"/>
    </source>
</evidence>
<sequence>MKKNAIFSLVFFIFSTAHSEEKYDLSFFEDVGGVSIKDAAEFDKGNDVLPGEYSLTVYLNDKELPEQQITYKKISADKISAVFSCNTLKQWGVVIEHCYDDPRPLEDYIPETSMQLDQGENTLSITIPQKFLSITSENDIAPPEKWQDGINSAFTTYNLNYDDTRGTTRAKSLYGNFTNGINLAGFQFRNNGFMTKSDDSGMRYVSSTSYISHDVDALRSTAVAGDFFTSGDLFPSQNLRGVKLATSTDMLSNAQRTYAPVISGVAKSNATIIIKQNDLVIATRKVTPGPFALKDIPASSNAGDLDISVIEANGENRHFVQPYNSVNVLVPENVFRYSVYLGRNRALSSSPQLLEANGLYGVSNAITLINGFQYANHYLNIAAGTGANIRWLGGVYATINKSQSEFIQKKQGYVIKSGLTHSIGVTDSYLYFTAENKLSRDYSDFEDAVRASPKSDYKSRYALQLSQQLGAVSLTLNYTQQYGFMRETSREMGGSMVFSLRDMQFIANITHRYGDSSENSVSFNASIPLGKEDKYYVNYSQSHGPATDSRLSLSGSLLDDDSLNFDSGVSSTAGQQQYDSSLNWSASKGNLSAGWSQGGDSKELSIGLNGSVVAHHHGITFGQPLGLSNILVHTDRISGLHITDVNDVTTDYFGNAIVNNVSPYRYNETSLSSEGINQQIEIDSNIYQTAPRAGAIVEVDTKARWVQIQYAHIYSSKGDPEPFGSQIYDADNQRVGIVSAGGLIALDILQHRWPYHASDSSTDAVCTIDLNGVNKKKHIWELQCR</sequence>
<keyword evidence="7" id="KW-0732">Signal</keyword>
<comment type="caution">
    <text evidence="11">The sequence shown here is derived from an EMBL/GenBank/DDBJ whole genome shotgun (WGS) entry which is preliminary data.</text>
</comment>
<reference evidence="12" key="1">
    <citation type="submission" date="2016-01" db="EMBL/GenBank/DDBJ databases">
        <title>WGS of SAMN04407783.</title>
        <authorList>
            <person name="Adams M."/>
            <person name="Sutton G."/>
            <person name="Nelson K."/>
            <person name="Thaden J."/>
            <person name="Fowler V."/>
            <person name="Mccorrison J."/>
            <person name="Sanka R."/>
            <person name="Brinkac L."/>
            <person name="Nierman W."/>
        </authorList>
    </citation>
    <scope>NUCLEOTIDE SEQUENCE [LARGE SCALE GENOMIC DNA]</scope>
    <source>
        <strain evidence="12">GN04363</strain>
    </source>
</reference>
<dbReference type="RefSeq" id="WP_059311838.1">
    <property type="nucleotide sequence ID" value="NZ_LRCR01000025.1"/>
</dbReference>
<organism evidence="11 12">
    <name type="scientific">Enterobacter genomosp. O</name>
    <dbReference type="NCBI Taxonomy" id="2364150"/>
    <lineage>
        <taxon>Bacteria</taxon>
        <taxon>Pseudomonadati</taxon>
        <taxon>Pseudomonadota</taxon>
        <taxon>Gammaproteobacteria</taxon>
        <taxon>Enterobacterales</taxon>
        <taxon>Enterobacteriaceae</taxon>
        <taxon>Enterobacter</taxon>
        <taxon>Enterobacter cloacae complex</taxon>
        <taxon>Enterobacter cloacae complex clade O</taxon>
    </lineage>
</organism>
<dbReference type="EMBL" id="LRCR01000025">
    <property type="protein sequence ID" value="KUQ82488.1"/>
    <property type="molecule type" value="Genomic_DNA"/>
</dbReference>
<dbReference type="Gene3D" id="3.10.20.410">
    <property type="match status" value="1"/>
</dbReference>
<dbReference type="InterPro" id="IPR043142">
    <property type="entry name" value="PapC-like_C_sf"/>
</dbReference>
<evidence type="ECO:0000256" key="8">
    <source>
        <dbReference type="ARBA" id="ARBA00023136"/>
    </source>
</evidence>
<dbReference type="GO" id="GO:0009297">
    <property type="term" value="P:pilus assembly"/>
    <property type="evidence" value="ECO:0007669"/>
    <property type="project" value="InterPro"/>
</dbReference>
<proteinExistence type="inferred from homology"/>
<dbReference type="AlphaFoldDB" id="A0A0X4ELH5"/>
<evidence type="ECO:0000256" key="3">
    <source>
        <dbReference type="ARBA" id="ARBA00022448"/>
    </source>
</evidence>
<gene>
    <name evidence="11" type="ORF">AWI28_19130</name>
</gene>
<dbReference type="Pfam" id="PF00577">
    <property type="entry name" value="Usher"/>
    <property type="match status" value="1"/>
</dbReference>
<keyword evidence="4" id="KW-1134">Transmembrane beta strand</keyword>
<dbReference type="InterPro" id="IPR042186">
    <property type="entry name" value="FimD_plug_dom"/>
</dbReference>
<evidence type="ECO:0000256" key="9">
    <source>
        <dbReference type="ARBA" id="ARBA00023237"/>
    </source>
</evidence>
<dbReference type="Proteomes" id="UP000064715">
    <property type="component" value="Unassembled WGS sequence"/>
</dbReference>
<keyword evidence="8" id="KW-0472">Membrane</keyword>
<dbReference type="PANTHER" id="PTHR30451:SF21">
    <property type="entry name" value="FIMBRIAL USHER DOMAIN-CONTAINING PROTEIN YDET-RELATED"/>
    <property type="match status" value="1"/>
</dbReference>
<evidence type="ECO:0000256" key="2">
    <source>
        <dbReference type="ARBA" id="ARBA00008064"/>
    </source>
</evidence>
<dbReference type="GO" id="GO:0009279">
    <property type="term" value="C:cell outer membrane"/>
    <property type="evidence" value="ECO:0007669"/>
    <property type="project" value="UniProtKB-SubCell"/>
</dbReference>
<protein>
    <recommendedName>
        <fullName evidence="10">PapC N-terminal domain-containing protein</fullName>
    </recommendedName>
</protein>
<comment type="similarity">
    <text evidence="2">Belongs to the fimbrial export usher family.</text>
</comment>
<dbReference type="SUPFAM" id="SSF141729">
    <property type="entry name" value="FimD N-terminal domain-like"/>
    <property type="match status" value="1"/>
</dbReference>
<feature type="domain" description="PapC N-terminal" evidence="10">
    <location>
        <begin position="23"/>
        <end position="161"/>
    </location>
</feature>
<comment type="subcellular location">
    <subcellularLocation>
        <location evidence="1">Cell outer membrane</location>
        <topology evidence="1">Multi-pass membrane protein</topology>
    </subcellularLocation>
</comment>